<dbReference type="AlphaFoldDB" id="A0A268QU72"/>
<name>A0A268QU72_SHOCL</name>
<sequence>RHAIPDGNGFNREVVIDKMEFNTDGTIKQVKPTLNGITEPVYIEKGDTESPVGHFTINSGAEYTNKS</sequence>
<dbReference type="RefSeq" id="WP_217988933.1">
    <property type="nucleotide sequence ID" value="NZ_NPBS01001078.1"/>
</dbReference>
<evidence type="ECO:0000313" key="1">
    <source>
        <dbReference type="EMBL" id="PAF11535.1"/>
    </source>
</evidence>
<accession>A0A268QU72</accession>
<evidence type="ECO:0000313" key="2">
    <source>
        <dbReference type="Proteomes" id="UP000216133"/>
    </source>
</evidence>
<reference evidence="1 2" key="1">
    <citation type="submission" date="2017-07" db="EMBL/GenBank/DDBJ databases">
        <title>Isolation and whole genome analysis of endospore-forming bacteria from heroin.</title>
        <authorList>
            <person name="Kalinowski J."/>
            <person name="Ahrens B."/>
            <person name="Al-Dilaimi A."/>
            <person name="Winkler A."/>
            <person name="Wibberg D."/>
            <person name="Schleenbecker U."/>
            <person name="Ruckert C."/>
            <person name="Wolfel R."/>
            <person name="Grass G."/>
        </authorList>
    </citation>
    <scope>NUCLEOTIDE SEQUENCE [LARGE SCALE GENOMIC DNA]</scope>
    <source>
        <strain evidence="1 2">7523-2</strain>
    </source>
</reference>
<comment type="caution">
    <text evidence="1">The sequence shown here is derived from an EMBL/GenBank/DDBJ whole genome shotgun (WGS) entry which is preliminary data.</text>
</comment>
<dbReference type="EMBL" id="NPBS01001078">
    <property type="protein sequence ID" value="PAF11535.1"/>
    <property type="molecule type" value="Genomic_DNA"/>
</dbReference>
<protein>
    <submittedName>
        <fullName evidence="1">Uncharacterized protein</fullName>
    </submittedName>
</protein>
<organism evidence="1 2">
    <name type="scientific">Shouchella clausii</name>
    <name type="common">Alkalihalobacillus clausii</name>
    <dbReference type="NCBI Taxonomy" id="79880"/>
    <lineage>
        <taxon>Bacteria</taxon>
        <taxon>Bacillati</taxon>
        <taxon>Bacillota</taxon>
        <taxon>Bacilli</taxon>
        <taxon>Bacillales</taxon>
        <taxon>Bacillaceae</taxon>
        <taxon>Shouchella</taxon>
    </lineage>
</organism>
<dbReference type="Proteomes" id="UP000216133">
    <property type="component" value="Unassembled WGS sequence"/>
</dbReference>
<proteinExistence type="predicted"/>
<dbReference type="InterPro" id="IPR023296">
    <property type="entry name" value="Glyco_hydro_beta-prop_sf"/>
</dbReference>
<feature type="non-terminal residue" evidence="1">
    <location>
        <position position="1"/>
    </location>
</feature>
<dbReference type="Gene3D" id="2.115.10.20">
    <property type="entry name" value="Glycosyl hydrolase domain, family 43"/>
    <property type="match status" value="1"/>
</dbReference>
<gene>
    <name evidence="1" type="ORF">CHH61_26795</name>
</gene>
<feature type="non-terminal residue" evidence="1">
    <location>
        <position position="67"/>
    </location>
</feature>